<dbReference type="PRINTS" id="PR01021">
    <property type="entry name" value="OMPADOMAIN"/>
</dbReference>
<evidence type="ECO:0000256" key="2">
    <source>
        <dbReference type="ARBA" id="ARBA00023136"/>
    </source>
</evidence>
<feature type="signal peptide" evidence="6">
    <location>
        <begin position="1"/>
        <end position="23"/>
    </location>
</feature>
<accession>A0A916QTQ6</accession>
<dbReference type="Proteomes" id="UP000628017">
    <property type="component" value="Unassembled WGS sequence"/>
</dbReference>
<sequence>MTFLRTTATGLTLLALLTPSVQADEMSAEDILQRLQAQRSRTLGFVEASKPAGNAAEETALTMAPADESEGSVAPSVSSTGLTLQASDQGSGTSGLQLTATQDATGTQAAPSVTSGNGAETLPTLATASATRPEQPSEAMTIDLTIYFDFDSALLQPKSKTQLTALCAAIKADSGEGTYQIIGHTDAKGKADYNKRLSQARADEVVRYMTTSCAIDQSRLQAVGAGEERLKIPADPGASENRRVEVQVLS</sequence>
<evidence type="ECO:0000313" key="8">
    <source>
        <dbReference type="EMBL" id="GGA10419.1"/>
    </source>
</evidence>
<dbReference type="PANTHER" id="PTHR30329:SF21">
    <property type="entry name" value="LIPOPROTEIN YIAD-RELATED"/>
    <property type="match status" value="1"/>
</dbReference>
<feature type="chain" id="PRO_5038030924" evidence="6">
    <location>
        <begin position="24"/>
        <end position="250"/>
    </location>
</feature>
<dbReference type="PANTHER" id="PTHR30329">
    <property type="entry name" value="STATOR ELEMENT OF FLAGELLAR MOTOR COMPLEX"/>
    <property type="match status" value="1"/>
</dbReference>
<gene>
    <name evidence="8" type="ORF">GCM10011498_08160</name>
</gene>
<evidence type="ECO:0000259" key="7">
    <source>
        <dbReference type="PROSITE" id="PS51123"/>
    </source>
</evidence>
<feature type="domain" description="OmpA-like" evidence="7">
    <location>
        <begin position="135"/>
        <end position="250"/>
    </location>
</feature>
<dbReference type="Gene3D" id="3.30.1330.60">
    <property type="entry name" value="OmpA-like domain"/>
    <property type="match status" value="1"/>
</dbReference>
<feature type="compositionally biased region" description="Polar residues" evidence="5">
    <location>
        <begin position="75"/>
        <end position="96"/>
    </location>
</feature>
<evidence type="ECO:0000256" key="1">
    <source>
        <dbReference type="ARBA" id="ARBA00004442"/>
    </source>
</evidence>
<keyword evidence="6" id="KW-0732">Signal</keyword>
<dbReference type="GO" id="GO:0009279">
    <property type="term" value="C:cell outer membrane"/>
    <property type="evidence" value="ECO:0007669"/>
    <property type="project" value="UniProtKB-SubCell"/>
</dbReference>
<dbReference type="InterPro" id="IPR050330">
    <property type="entry name" value="Bact_OuterMem_StrucFunc"/>
</dbReference>
<organism evidence="8 9">
    <name type="scientific">Neptunicoccus cionae</name>
    <dbReference type="NCBI Taxonomy" id="2035344"/>
    <lineage>
        <taxon>Bacteria</taxon>
        <taxon>Pseudomonadati</taxon>
        <taxon>Pseudomonadota</taxon>
        <taxon>Alphaproteobacteria</taxon>
        <taxon>Rhodobacterales</taxon>
        <taxon>Paracoccaceae</taxon>
        <taxon>Neptunicoccus</taxon>
    </lineage>
</organism>
<keyword evidence="2 4" id="KW-0472">Membrane</keyword>
<dbReference type="EMBL" id="BMKA01000001">
    <property type="protein sequence ID" value="GGA10419.1"/>
    <property type="molecule type" value="Genomic_DNA"/>
</dbReference>
<proteinExistence type="predicted"/>
<protein>
    <submittedName>
        <fullName evidence="8">Membrane protein</fullName>
    </submittedName>
</protein>
<evidence type="ECO:0000256" key="6">
    <source>
        <dbReference type="SAM" id="SignalP"/>
    </source>
</evidence>
<dbReference type="AlphaFoldDB" id="A0A916QTQ6"/>
<evidence type="ECO:0000256" key="5">
    <source>
        <dbReference type="SAM" id="MobiDB-lite"/>
    </source>
</evidence>
<name>A0A916QTQ6_9RHOB</name>
<dbReference type="PROSITE" id="PS51123">
    <property type="entry name" value="OMPA_2"/>
    <property type="match status" value="1"/>
</dbReference>
<reference evidence="8" key="1">
    <citation type="journal article" date="2014" name="Int. J. Syst. Evol. Microbiol.">
        <title>Complete genome sequence of Corynebacterium casei LMG S-19264T (=DSM 44701T), isolated from a smear-ripened cheese.</title>
        <authorList>
            <consortium name="US DOE Joint Genome Institute (JGI-PGF)"/>
            <person name="Walter F."/>
            <person name="Albersmeier A."/>
            <person name="Kalinowski J."/>
            <person name="Ruckert C."/>
        </authorList>
    </citation>
    <scope>NUCLEOTIDE SEQUENCE</scope>
    <source>
        <strain evidence="8">CGMCC 1.15880</strain>
    </source>
</reference>
<dbReference type="Pfam" id="PF00691">
    <property type="entry name" value="OmpA"/>
    <property type="match status" value="1"/>
</dbReference>
<dbReference type="InterPro" id="IPR006664">
    <property type="entry name" value="OMP_bac"/>
</dbReference>
<dbReference type="InterPro" id="IPR006665">
    <property type="entry name" value="OmpA-like"/>
</dbReference>
<evidence type="ECO:0000256" key="4">
    <source>
        <dbReference type="PROSITE-ProRule" id="PRU00473"/>
    </source>
</evidence>
<evidence type="ECO:0000313" key="9">
    <source>
        <dbReference type="Proteomes" id="UP000628017"/>
    </source>
</evidence>
<keyword evidence="3" id="KW-0998">Cell outer membrane</keyword>
<comment type="caution">
    <text evidence="8">The sequence shown here is derived from an EMBL/GenBank/DDBJ whole genome shotgun (WGS) entry which is preliminary data.</text>
</comment>
<dbReference type="InterPro" id="IPR006690">
    <property type="entry name" value="OMPA-like_CS"/>
</dbReference>
<dbReference type="RefSeq" id="WP_188671150.1">
    <property type="nucleotide sequence ID" value="NZ_BMKA01000001.1"/>
</dbReference>
<evidence type="ECO:0000256" key="3">
    <source>
        <dbReference type="ARBA" id="ARBA00023237"/>
    </source>
</evidence>
<feature type="region of interest" description="Disordered" evidence="5">
    <location>
        <begin position="64"/>
        <end position="97"/>
    </location>
</feature>
<reference evidence="8" key="2">
    <citation type="submission" date="2020-09" db="EMBL/GenBank/DDBJ databases">
        <authorList>
            <person name="Sun Q."/>
            <person name="Zhou Y."/>
        </authorList>
    </citation>
    <scope>NUCLEOTIDE SEQUENCE</scope>
    <source>
        <strain evidence="8">CGMCC 1.15880</strain>
    </source>
</reference>
<keyword evidence="9" id="KW-1185">Reference proteome</keyword>
<dbReference type="InterPro" id="IPR036737">
    <property type="entry name" value="OmpA-like_sf"/>
</dbReference>
<dbReference type="SUPFAM" id="SSF103088">
    <property type="entry name" value="OmpA-like"/>
    <property type="match status" value="1"/>
</dbReference>
<comment type="subcellular location">
    <subcellularLocation>
        <location evidence="1">Cell outer membrane</location>
    </subcellularLocation>
</comment>
<dbReference type="CDD" id="cd07185">
    <property type="entry name" value="OmpA_C-like"/>
    <property type="match status" value="1"/>
</dbReference>
<dbReference type="PROSITE" id="PS01068">
    <property type="entry name" value="OMPA_1"/>
    <property type="match status" value="1"/>
</dbReference>